<dbReference type="EMBL" id="AGBW02010356">
    <property type="protein sequence ID" value="OWR48649.1"/>
    <property type="molecule type" value="Genomic_DNA"/>
</dbReference>
<dbReference type="Pfam" id="PF07648">
    <property type="entry name" value="Kazal_2"/>
    <property type="match status" value="2"/>
</dbReference>
<dbReference type="InterPro" id="IPR002350">
    <property type="entry name" value="Kazal_dom"/>
</dbReference>
<keyword evidence="1" id="KW-0732">Signal</keyword>
<accession>A0A212F4K0</accession>
<feature type="domain" description="Kazal-like" evidence="2">
    <location>
        <begin position="269"/>
        <end position="308"/>
    </location>
</feature>
<dbReference type="KEGG" id="dpl:KGM_207856"/>
<dbReference type="Gene3D" id="3.30.60.30">
    <property type="match status" value="2"/>
</dbReference>
<feature type="chain" id="PRO_5012690833" description="Kazal-like domain-containing protein" evidence="1">
    <location>
        <begin position="16"/>
        <end position="383"/>
    </location>
</feature>
<organism evidence="3 4">
    <name type="scientific">Danaus plexippus plexippus</name>
    <dbReference type="NCBI Taxonomy" id="278856"/>
    <lineage>
        <taxon>Eukaryota</taxon>
        <taxon>Metazoa</taxon>
        <taxon>Ecdysozoa</taxon>
        <taxon>Arthropoda</taxon>
        <taxon>Hexapoda</taxon>
        <taxon>Insecta</taxon>
        <taxon>Pterygota</taxon>
        <taxon>Neoptera</taxon>
        <taxon>Endopterygota</taxon>
        <taxon>Lepidoptera</taxon>
        <taxon>Glossata</taxon>
        <taxon>Ditrysia</taxon>
        <taxon>Papilionoidea</taxon>
        <taxon>Nymphalidae</taxon>
        <taxon>Danainae</taxon>
        <taxon>Danaini</taxon>
        <taxon>Danaina</taxon>
        <taxon>Danaus</taxon>
        <taxon>Danaus</taxon>
    </lineage>
</organism>
<feature type="signal peptide" evidence="1">
    <location>
        <begin position="1"/>
        <end position="15"/>
    </location>
</feature>
<dbReference type="SUPFAM" id="SSF100895">
    <property type="entry name" value="Kazal-type serine protease inhibitors"/>
    <property type="match status" value="1"/>
</dbReference>
<evidence type="ECO:0000256" key="1">
    <source>
        <dbReference type="SAM" id="SignalP"/>
    </source>
</evidence>
<evidence type="ECO:0000313" key="4">
    <source>
        <dbReference type="Proteomes" id="UP000007151"/>
    </source>
</evidence>
<reference evidence="3 4" key="1">
    <citation type="journal article" date="2011" name="Cell">
        <title>The monarch butterfly genome yields insights into long-distance migration.</title>
        <authorList>
            <person name="Zhan S."/>
            <person name="Merlin C."/>
            <person name="Boore J.L."/>
            <person name="Reppert S.M."/>
        </authorList>
    </citation>
    <scope>NUCLEOTIDE SEQUENCE [LARGE SCALE GENOMIC DNA]</scope>
    <source>
        <strain evidence="3">F-2</strain>
    </source>
</reference>
<gene>
    <name evidence="3" type="ORF">KGM_207856</name>
</gene>
<keyword evidence="4" id="KW-1185">Reference proteome</keyword>
<proteinExistence type="predicted"/>
<dbReference type="Proteomes" id="UP000007151">
    <property type="component" value="Unassembled WGS sequence"/>
</dbReference>
<sequence length="383" mass="44551">MLHFVMLFILHEIVSKVIDVEKIEFCRNLECGRGNAAVCGLRAEDYGFRLRLFENECQLLEYGCKVDEEYAYGLINREYCRFNKLNEIFVKDINDIEKFNLKYDGVVNCNEICRIDDKEEVCGIKDDGDGYKIRLFENKCQMNKYNCENDIQFTLTDNFICNASLSLSYDDNRNETIDVKYTGENVTNLVVVNTNMFGDYDDLNDTIDTFFAASHVFDLPVKEFRPLDTRRKWLKYAGPVNVFVPVIKKPQNVSNETFYIPTLSSCYHKCPTKCPDTYAPVCGVPGIVAREPSLIFQNHCFMDVAQCKMFWEGKSSTSHSSSYMETSFLFCMGDEMNAVYRFLPAIRTLQHMGRLKKKGKFRAKLRNFRYLREFKDGRPNFMG</sequence>
<dbReference type="InParanoid" id="A0A212F4K0"/>
<dbReference type="InterPro" id="IPR036058">
    <property type="entry name" value="Kazal_dom_sf"/>
</dbReference>
<evidence type="ECO:0000259" key="2">
    <source>
        <dbReference type="Pfam" id="PF07648"/>
    </source>
</evidence>
<comment type="caution">
    <text evidence="3">The sequence shown here is derived from an EMBL/GenBank/DDBJ whole genome shotgun (WGS) entry which is preliminary data.</text>
</comment>
<name>A0A212F4K0_DANPL</name>
<dbReference type="AlphaFoldDB" id="A0A212F4K0"/>
<feature type="domain" description="Kazal-like" evidence="2">
    <location>
        <begin position="108"/>
        <end position="154"/>
    </location>
</feature>
<protein>
    <recommendedName>
        <fullName evidence="2">Kazal-like domain-containing protein</fullName>
    </recommendedName>
</protein>
<evidence type="ECO:0000313" key="3">
    <source>
        <dbReference type="EMBL" id="OWR48649.1"/>
    </source>
</evidence>
<dbReference type="eggNOG" id="ENOG502T78Y">
    <property type="taxonomic scope" value="Eukaryota"/>
</dbReference>